<evidence type="ECO:0000313" key="9">
    <source>
        <dbReference type="EMBL" id="CAI4044276.1"/>
    </source>
</evidence>
<dbReference type="GO" id="GO:0006364">
    <property type="term" value="P:rRNA processing"/>
    <property type="evidence" value="ECO:0007669"/>
    <property type="project" value="UniProtKB-KW"/>
</dbReference>
<evidence type="ECO:0000256" key="6">
    <source>
        <dbReference type="ARBA" id="ARBA00029455"/>
    </source>
</evidence>
<evidence type="ECO:0000256" key="2">
    <source>
        <dbReference type="ARBA" id="ARBA00022517"/>
    </source>
</evidence>
<dbReference type="PANTHER" id="PTHR17039:SF0">
    <property type="entry name" value="U3 SMALL NUCLEOLAR RIBONUCLEOPROTEIN PROTEIN MPP10"/>
    <property type="match status" value="1"/>
</dbReference>
<evidence type="ECO:0000256" key="5">
    <source>
        <dbReference type="ARBA" id="ARBA00023274"/>
    </source>
</evidence>
<dbReference type="InterPro" id="IPR012173">
    <property type="entry name" value="Mpp10"/>
</dbReference>
<comment type="subcellular location">
    <subcellularLocation>
        <location evidence="1 7">Nucleus</location>
        <location evidence="1 7">Nucleolus</location>
    </subcellularLocation>
</comment>
<dbReference type="GO" id="GO:0034457">
    <property type="term" value="C:Mpp10 complex"/>
    <property type="evidence" value="ECO:0007669"/>
    <property type="project" value="UniProtKB-UniRule"/>
</dbReference>
<keyword evidence="5 7" id="KW-0687">Ribonucleoprotein</keyword>
<evidence type="ECO:0000256" key="8">
    <source>
        <dbReference type="SAM" id="MobiDB-lite"/>
    </source>
</evidence>
<protein>
    <recommendedName>
        <fullName evidence="7">U3 small nucleolar ribonucleoprotein protein MPP10</fullName>
    </recommendedName>
</protein>
<sequence length="599" mass="67567">MSELVEVLRSDAGSIILKDSSAVSKDVKGYIDSVISICKNGNTMKKTELDEITVDGLDANQIWWQVKLVLDSIDGDLIERIQELKDVAMPSSNNFSDDDDANSAAEGERESDSEEEPESDSEEEPILSGDAFEANKDNGDSFSEKDEESVSHVEKFAIEENKEKCVEKDRKPSEKDQKKLSADPYGVNDKFFDLEKFNRDTLAAENYDDEDAAAENEGDQIDYFQDIPSDEEEEEAVYYEDFFDKPAEISSTNSVDVNDSEDDEELNEKEHDSVMDKVKLDLFADEEDDSNAAEVGASNDKNLSTFQKQQLEISKQIEQLEKEAVAEKKWSLKGEVKAKDRPDDALLTEDLEFDRTAKPVPIITSEVTESLEDMIRRRIQDSNFDDLQRRTLLDVSRQSQRPQIELSDVKSTKSLTEIYENDYAHVEDESALSEELKKAHSEISELYSNLVYKLDVLSSVHFIPKPTSSSLEIRVETPTISMEDAQPLHMSNASTLAPQEIYNVGKAEKDGEIRLKNGVAMSKDELTREDKNRLRRALKRKRSKGISSNLNKKSKKNEVVDTLSRAKNITIINQKGEKKDVSGKTKRNTSGPDSTNIKL</sequence>
<keyword evidence="2 7" id="KW-0690">Ribosome biogenesis</keyword>
<keyword evidence="3 7" id="KW-0698">rRNA processing</keyword>
<dbReference type="PANTHER" id="PTHR17039">
    <property type="entry name" value="U3 SMALL NUCLEOLAR RIBONUCLEOPROTEIN PROTEIN MPP10"/>
    <property type="match status" value="1"/>
</dbReference>
<proteinExistence type="inferred from homology"/>
<dbReference type="GO" id="GO:0005732">
    <property type="term" value="C:sno(s)RNA-containing ribonucleoprotein complex"/>
    <property type="evidence" value="ECO:0007669"/>
    <property type="project" value="UniProtKB-UniRule"/>
</dbReference>
<keyword evidence="4 7" id="KW-0539">Nucleus</keyword>
<comment type="similarity">
    <text evidence="6 7">Belongs to the MPP10 family.</text>
</comment>
<dbReference type="Pfam" id="PF04006">
    <property type="entry name" value="Mpp10"/>
    <property type="match status" value="1"/>
</dbReference>
<feature type="compositionally biased region" description="Polar residues" evidence="8">
    <location>
        <begin position="588"/>
        <end position="599"/>
    </location>
</feature>
<evidence type="ECO:0000256" key="4">
    <source>
        <dbReference type="ARBA" id="ARBA00023242"/>
    </source>
</evidence>
<feature type="compositionally biased region" description="Acidic residues" evidence="8">
    <location>
        <begin position="258"/>
        <end position="267"/>
    </location>
</feature>
<gene>
    <name evidence="9" type="primary">SUVC10G1590</name>
    <name evidence="9" type="ORF">SUVC_10G1590</name>
</gene>
<feature type="compositionally biased region" description="Basic and acidic residues" evidence="8">
    <location>
        <begin position="133"/>
        <end position="181"/>
    </location>
</feature>
<dbReference type="EMBL" id="OX365921">
    <property type="protein sequence ID" value="CAI4044276.1"/>
    <property type="molecule type" value="Genomic_DNA"/>
</dbReference>
<feature type="region of interest" description="Disordered" evidence="8">
    <location>
        <begin position="242"/>
        <end position="272"/>
    </location>
</feature>
<organism evidence="9 10">
    <name type="scientific">Saccharomyces uvarum</name>
    <name type="common">Yeast</name>
    <name type="synonym">Saccharomyces bayanus var. uvarum</name>
    <dbReference type="NCBI Taxonomy" id="230603"/>
    <lineage>
        <taxon>Eukaryota</taxon>
        <taxon>Fungi</taxon>
        <taxon>Dikarya</taxon>
        <taxon>Ascomycota</taxon>
        <taxon>Saccharomycotina</taxon>
        <taxon>Saccharomycetes</taxon>
        <taxon>Saccharomycetales</taxon>
        <taxon>Saccharomycetaceae</taxon>
        <taxon>Saccharomyces</taxon>
    </lineage>
</organism>
<name>A0AA35NHR5_SACUV</name>
<accession>A0AA35NHR5</accession>
<feature type="compositionally biased region" description="Acidic residues" evidence="8">
    <location>
        <begin position="109"/>
        <end position="125"/>
    </location>
</feature>
<dbReference type="AlphaFoldDB" id="A0AA35NHR5"/>
<dbReference type="Proteomes" id="UP001162090">
    <property type="component" value="Chromosome 10"/>
</dbReference>
<evidence type="ECO:0000256" key="3">
    <source>
        <dbReference type="ARBA" id="ARBA00022552"/>
    </source>
</evidence>
<evidence type="ECO:0000313" key="10">
    <source>
        <dbReference type="Proteomes" id="UP001162090"/>
    </source>
</evidence>
<dbReference type="PIRSF" id="PIRSF017300">
    <property type="entry name" value="snoRNP_Mpp10"/>
    <property type="match status" value="1"/>
</dbReference>
<feature type="region of interest" description="Disordered" evidence="8">
    <location>
        <begin position="538"/>
        <end position="599"/>
    </location>
</feature>
<feature type="region of interest" description="Disordered" evidence="8">
    <location>
        <begin position="89"/>
        <end position="184"/>
    </location>
</feature>
<evidence type="ECO:0000256" key="7">
    <source>
        <dbReference type="PIRNR" id="PIRNR017300"/>
    </source>
</evidence>
<evidence type="ECO:0000256" key="1">
    <source>
        <dbReference type="ARBA" id="ARBA00004604"/>
    </source>
</evidence>
<dbReference type="GO" id="GO:0032040">
    <property type="term" value="C:small-subunit processome"/>
    <property type="evidence" value="ECO:0007669"/>
    <property type="project" value="TreeGrafter"/>
</dbReference>
<reference evidence="9" key="1">
    <citation type="submission" date="2022-10" db="EMBL/GenBank/DDBJ databases">
        <authorList>
            <person name="Byrne P K."/>
        </authorList>
    </citation>
    <scope>NUCLEOTIDE SEQUENCE</scope>
    <source>
        <strain evidence="9">CBS7001</strain>
    </source>
</reference>
<comment type="function">
    <text evidence="7">Involved in nucleolar processing of pre-18S ribosomal RNA.</text>
</comment>